<protein>
    <submittedName>
        <fullName evidence="1">Uncharacterized protein</fullName>
    </submittedName>
</protein>
<evidence type="ECO:0000313" key="2">
    <source>
        <dbReference type="Proteomes" id="UP001383192"/>
    </source>
</evidence>
<proteinExistence type="predicted"/>
<accession>A0AAW0DFQ4</accession>
<dbReference type="EMBL" id="JAYKXP010000015">
    <property type="protein sequence ID" value="KAK7049902.1"/>
    <property type="molecule type" value="Genomic_DNA"/>
</dbReference>
<dbReference type="AlphaFoldDB" id="A0AAW0DFQ4"/>
<organism evidence="1 2">
    <name type="scientific">Paramarasmius palmivorus</name>
    <dbReference type="NCBI Taxonomy" id="297713"/>
    <lineage>
        <taxon>Eukaryota</taxon>
        <taxon>Fungi</taxon>
        <taxon>Dikarya</taxon>
        <taxon>Basidiomycota</taxon>
        <taxon>Agaricomycotina</taxon>
        <taxon>Agaricomycetes</taxon>
        <taxon>Agaricomycetidae</taxon>
        <taxon>Agaricales</taxon>
        <taxon>Marasmiineae</taxon>
        <taxon>Marasmiaceae</taxon>
        <taxon>Paramarasmius</taxon>
    </lineage>
</organism>
<comment type="caution">
    <text evidence="1">The sequence shown here is derived from an EMBL/GenBank/DDBJ whole genome shotgun (WGS) entry which is preliminary data.</text>
</comment>
<evidence type="ECO:0000313" key="1">
    <source>
        <dbReference type="EMBL" id="KAK7049902.1"/>
    </source>
</evidence>
<name>A0AAW0DFQ4_9AGAR</name>
<keyword evidence="2" id="KW-1185">Reference proteome</keyword>
<gene>
    <name evidence="1" type="ORF">VNI00_005332</name>
</gene>
<dbReference type="Proteomes" id="UP001383192">
    <property type="component" value="Unassembled WGS sequence"/>
</dbReference>
<reference evidence="1 2" key="1">
    <citation type="submission" date="2024-01" db="EMBL/GenBank/DDBJ databases">
        <title>A draft genome for a cacao thread blight-causing isolate of Paramarasmius palmivorus.</title>
        <authorList>
            <person name="Baruah I.K."/>
            <person name="Bukari Y."/>
            <person name="Amoako-Attah I."/>
            <person name="Meinhardt L.W."/>
            <person name="Bailey B.A."/>
            <person name="Cohen S.P."/>
        </authorList>
    </citation>
    <scope>NUCLEOTIDE SEQUENCE [LARGE SCALE GENOMIC DNA]</scope>
    <source>
        <strain evidence="1 2">GH-12</strain>
    </source>
</reference>
<sequence length="251" mass="28279">MDIALLTPVRHGLCDSCCVRKEGKKEVVGILLTIRIDRVFLAMPLEDAEKISESWYEEFGDRFVSDTAGSKRLLYFPVRGAPFLVSVSRLALLEQDYSAFVPVFSRGKNGQKGKNIQRRVYIATAQLQNFLMVYVEQGSKNRSPVNDFITGSLQAVGSGFNRQWKGSVLVDFDNKDDLSTVDGWSSALNVVQYDDLATLFHLSLTVSFDSYIHLFYDFLRLSGRKSNEKVQWKWIDPSAGDEANHPAEGSF</sequence>